<evidence type="ECO:0000256" key="4">
    <source>
        <dbReference type="ARBA" id="ARBA00023128"/>
    </source>
</evidence>
<name>J3NLC4_GAET3</name>
<dbReference type="Proteomes" id="UP000006039">
    <property type="component" value="Unassembled WGS sequence"/>
</dbReference>
<reference evidence="8" key="4">
    <citation type="journal article" date="2015" name="G3 (Bethesda)">
        <title>Genome sequences of three phytopathogenic species of the Magnaporthaceae family of fungi.</title>
        <authorList>
            <person name="Okagaki L.H."/>
            <person name="Nunes C.C."/>
            <person name="Sailsbery J."/>
            <person name="Clay B."/>
            <person name="Brown D."/>
            <person name="John T."/>
            <person name="Oh Y."/>
            <person name="Young N."/>
            <person name="Fitzgerald M."/>
            <person name="Haas B.J."/>
            <person name="Zeng Q."/>
            <person name="Young S."/>
            <person name="Adiconis X."/>
            <person name="Fan L."/>
            <person name="Levin J.Z."/>
            <person name="Mitchell T.K."/>
            <person name="Okubara P.A."/>
            <person name="Farman M.L."/>
            <person name="Kohn L.M."/>
            <person name="Birren B."/>
            <person name="Ma L.-J."/>
            <person name="Dean R.A."/>
        </authorList>
    </citation>
    <scope>NUCLEOTIDE SEQUENCE</scope>
    <source>
        <strain evidence="8">R3-111a-1</strain>
    </source>
</reference>
<evidence type="ECO:0000256" key="3">
    <source>
        <dbReference type="ARBA" id="ARBA00022980"/>
    </source>
</evidence>
<dbReference type="EMBL" id="GL385395">
    <property type="protein sequence ID" value="EJT82098.1"/>
    <property type="molecule type" value="Genomic_DNA"/>
</dbReference>
<evidence type="ECO:0000313" key="7">
    <source>
        <dbReference type="EMBL" id="EJT82098.1"/>
    </source>
</evidence>
<keyword evidence="3" id="KW-0689">Ribosomal protein</keyword>
<proteinExistence type="inferred from homology"/>
<keyword evidence="4" id="KW-0496">Mitochondrion</keyword>
<dbReference type="GO" id="GO:0005739">
    <property type="term" value="C:mitochondrion"/>
    <property type="evidence" value="ECO:0007669"/>
    <property type="project" value="UniProtKB-SubCell"/>
</dbReference>
<dbReference type="VEuPathDB" id="FungiDB:GGTG_02072"/>
<reference evidence="8" key="5">
    <citation type="submission" date="2018-04" db="UniProtKB">
        <authorList>
            <consortium name="EnsemblFungi"/>
        </authorList>
    </citation>
    <scope>IDENTIFICATION</scope>
    <source>
        <strain evidence="8">R3-111a-1</strain>
    </source>
</reference>
<dbReference type="GO" id="GO:1990904">
    <property type="term" value="C:ribonucleoprotein complex"/>
    <property type="evidence" value="ECO:0007669"/>
    <property type="project" value="UniProtKB-KW"/>
</dbReference>
<dbReference type="STRING" id="644352.J3NLC4"/>
<evidence type="ECO:0000256" key="1">
    <source>
        <dbReference type="ARBA" id="ARBA00004173"/>
    </source>
</evidence>
<evidence type="ECO:0000256" key="5">
    <source>
        <dbReference type="ARBA" id="ARBA00023274"/>
    </source>
</evidence>
<protein>
    <recommendedName>
        <fullName evidence="6">Large ribosomal subunit protein mL50</fullName>
    </recommendedName>
</protein>
<dbReference type="AlphaFoldDB" id="J3NLC4"/>
<accession>J3NLC4</accession>
<dbReference type="EnsemblFungi" id="EJT82098">
    <property type="protein sequence ID" value="EJT82098"/>
    <property type="gene ID" value="GGTG_02072"/>
</dbReference>
<reference evidence="7" key="3">
    <citation type="submission" date="2010-09" db="EMBL/GenBank/DDBJ databases">
        <title>Annotation of Gaeumannomyces graminis var. tritici R3-111a-1.</title>
        <authorList>
            <consortium name="The Broad Institute Genome Sequencing Platform"/>
            <person name="Ma L.-J."/>
            <person name="Dead R."/>
            <person name="Young S.K."/>
            <person name="Zeng Q."/>
            <person name="Gargeya S."/>
            <person name="Fitzgerald M."/>
            <person name="Haas B."/>
            <person name="Abouelleil A."/>
            <person name="Alvarado L."/>
            <person name="Arachchi H.M."/>
            <person name="Berlin A."/>
            <person name="Brown A."/>
            <person name="Chapman S.B."/>
            <person name="Chen Z."/>
            <person name="Dunbar C."/>
            <person name="Freedman E."/>
            <person name="Gearin G."/>
            <person name="Gellesch M."/>
            <person name="Goldberg J."/>
            <person name="Griggs A."/>
            <person name="Gujja S."/>
            <person name="Heiman D."/>
            <person name="Howarth C."/>
            <person name="Larson L."/>
            <person name="Lui A."/>
            <person name="MacDonald P.J.P."/>
            <person name="Mehta T."/>
            <person name="Montmayeur A."/>
            <person name="Murphy C."/>
            <person name="Neiman D."/>
            <person name="Pearson M."/>
            <person name="Priest M."/>
            <person name="Roberts A."/>
            <person name="Saif S."/>
            <person name="Shea T."/>
            <person name="Shenoy N."/>
            <person name="Sisk P."/>
            <person name="Stolte C."/>
            <person name="Sykes S."/>
            <person name="Yandava C."/>
            <person name="Wortman J."/>
            <person name="Nusbaum C."/>
            <person name="Birren B."/>
        </authorList>
    </citation>
    <scope>NUCLEOTIDE SEQUENCE</scope>
    <source>
        <strain evidence="7">R3-111a-1</strain>
    </source>
</reference>
<evidence type="ECO:0000256" key="2">
    <source>
        <dbReference type="ARBA" id="ARBA00008860"/>
    </source>
</evidence>
<dbReference type="Pfam" id="PF10501">
    <property type="entry name" value="Ribosomal_L50"/>
    <property type="match status" value="1"/>
</dbReference>
<evidence type="ECO:0000313" key="9">
    <source>
        <dbReference type="Proteomes" id="UP000006039"/>
    </source>
</evidence>
<comment type="subcellular location">
    <subcellularLocation>
        <location evidence="1">Mitochondrion</location>
    </subcellularLocation>
</comment>
<evidence type="ECO:0000313" key="8">
    <source>
        <dbReference type="EnsemblFungi" id="EJT82098"/>
    </source>
</evidence>
<reference evidence="7" key="2">
    <citation type="submission" date="2010-07" db="EMBL/GenBank/DDBJ databases">
        <authorList>
            <consortium name="The Broad Institute Genome Sequencing Platform"/>
            <consortium name="Broad Institute Genome Sequencing Center for Infectious Disease"/>
            <person name="Ma L.-J."/>
            <person name="Dead R."/>
            <person name="Young S."/>
            <person name="Zeng Q."/>
            <person name="Koehrsen M."/>
            <person name="Alvarado L."/>
            <person name="Berlin A."/>
            <person name="Chapman S.B."/>
            <person name="Chen Z."/>
            <person name="Freedman E."/>
            <person name="Gellesch M."/>
            <person name="Goldberg J."/>
            <person name="Griggs A."/>
            <person name="Gujja S."/>
            <person name="Heilman E.R."/>
            <person name="Heiman D."/>
            <person name="Hepburn T."/>
            <person name="Howarth C."/>
            <person name="Jen D."/>
            <person name="Larson L."/>
            <person name="Mehta T."/>
            <person name="Neiman D."/>
            <person name="Pearson M."/>
            <person name="Roberts A."/>
            <person name="Saif S."/>
            <person name="Shea T."/>
            <person name="Shenoy N."/>
            <person name="Sisk P."/>
            <person name="Stolte C."/>
            <person name="Sykes S."/>
            <person name="Walk T."/>
            <person name="White J."/>
            <person name="Yandava C."/>
            <person name="Haas B."/>
            <person name="Nusbaum C."/>
            <person name="Birren B."/>
        </authorList>
    </citation>
    <scope>NUCLEOTIDE SEQUENCE</scope>
    <source>
        <strain evidence="7">R3-111a-1</strain>
    </source>
</reference>
<sequence length="387" mass="40712">MRRLAILRQASGLLRPHQPAPCASRWCPSAANVTGNPSFFSTTRPRPAGHDTAADAAAQGAAATTTTTATDTAVAAYEPPATRRRGAAAAADPIITDLTLPPEPQWAPTAKEVAYTPAVTGDDLPMVGGFDRWWDRPGHWTGRLGFEPFFAGGAAKVKDAAALEAIVRRAAVEALAVRAAAAGSANEGHGGAEVTLTGRWAVGGREAALRALADPLQVSPDGKACLATESVAPLVADLTADVEGAGPDTLDAGEAAALVETWGPSWKAMSLDDVALKFAIAKRVQQLSGHILVDSKLNSVRTVNDLIKVLITPPKPKKLAEEIESRGELAKLPNVAVYNRRVTPIDKDKMVGRWKVVVQELEKRDLPVTGKGKYGRSVEKSWVRGGA</sequence>
<dbReference type="RefSeq" id="XP_009218107.1">
    <property type="nucleotide sequence ID" value="XM_009219843.1"/>
</dbReference>
<dbReference type="eggNOG" id="ENOG502S9FC">
    <property type="taxonomic scope" value="Eukaryota"/>
</dbReference>
<evidence type="ECO:0000256" key="6">
    <source>
        <dbReference type="ARBA" id="ARBA00035183"/>
    </source>
</evidence>
<keyword evidence="5" id="KW-0687">Ribonucleoprotein</keyword>
<dbReference type="GeneID" id="20342530"/>
<dbReference type="InterPro" id="IPR018305">
    <property type="entry name" value="Ribosomal_m50"/>
</dbReference>
<organism evidence="7">
    <name type="scientific">Gaeumannomyces tritici (strain R3-111a-1)</name>
    <name type="common">Wheat and barley take-all root rot fungus</name>
    <name type="synonym">Gaeumannomyces graminis var. tritici</name>
    <dbReference type="NCBI Taxonomy" id="644352"/>
    <lineage>
        <taxon>Eukaryota</taxon>
        <taxon>Fungi</taxon>
        <taxon>Dikarya</taxon>
        <taxon>Ascomycota</taxon>
        <taxon>Pezizomycotina</taxon>
        <taxon>Sordariomycetes</taxon>
        <taxon>Sordariomycetidae</taxon>
        <taxon>Magnaporthales</taxon>
        <taxon>Magnaporthaceae</taxon>
        <taxon>Gaeumannomyces</taxon>
    </lineage>
</organism>
<keyword evidence="9" id="KW-1185">Reference proteome</keyword>
<reference evidence="9" key="1">
    <citation type="submission" date="2010-07" db="EMBL/GenBank/DDBJ databases">
        <title>The genome sequence of Gaeumannomyces graminis var. tritici strain R3-111a-1.</title>
        <authorList>
            <consortium name="The Broad Institute Genome Sequencing Platform"/>
            <person name="Ma L.-J."/>
            <person name="Dead R."/>
            <person name="Young S."/>
            <person name="Zeng Q."/>
            <person name="Koehrsen M."/>
            <person name="Alvarado L."/>
            <person name="Berlin A."/>
            <person name="Chapman S.B."/>
            <person name="Chen Z."/>
            <person name="Freedman E."/>
            <person name="Gellesch M."/>
            <person name="Goldberg J."/>
            <person name="Griggs A."/>
            <person name="Gujja S."/>
            <person name="Heilman E.R."/>
            <person name="Heiman D."/>
            <person name="Hepburn T."/>
            <person name="Howarth C."/>
            <person name="Jen D."/>
            <person name="Larson L."/>
            <person name="Mehta T."/>
            <person name="Neiman D."/>
            <person name="Pearson M."/>
            <person name="Roberts A."/>
            <person name="Saif S."/>
            <person name="Shea T."/>
            <person name="Shenoy N."/>
            <person name="Sisk P."/>
            <person name="Stolte C."/>
            <person name="Sykes S."/>
            <person name="Walk T."/>
            <person name="White J."/>
            <person name="Yandava C."/>
            <person name="Haas B."/>
            <person name="Nusbaum C."/>
            <person name="Birren B."/>
        </authorList>
    </citation>
    <scope>NUCLEOTIDE SEQUENCE [LARGE SCALE GENOMIC DNA]</scope>
    <source>
        <strain evidence="9">R3-111a-1</strain>
    </source>
</reference>
<dbReference type="OrthoDB" id="6220758at2759"/>
<gene>
    <name evidence="8" type="primary">20342530</name>
    <name evidence="7" type="ORF">GGTG_02072</name>
</gene>
<comment type="similarity">
    <text evidence="2">Belongs to the mitochondrion-specific ribosomal protein mL50 family.</text>
</comment>
<dbReference type="GO" id="GO:0005840">
    <property type="term" value="C:ribosome"/>
    <property type="evidence" value="ECO:0007669"/>
    <property type="project" value="UniProtKB-KW"/>
</dbReference>
<dbReference type="HOGENOM" id="CLU_034472_2_0_1"/>